<gene>
    <name evidence="1" type="ORF">AXE77_01800</name>
</gene>
<dbReference type="AlphaFoldDB" id="A0A3E1J1M8"/>
<comment type="caution">
    <text evidence="1">The sequence shown here is derived from an EMBL/GenBank/DDBJ whole genome shotgun (WGS) entry which is preliminary data.</text>
</comment>
<proteinExistence type="predicted"/>
<evidence type="ECO:0000313" key="2">
    <source>
        <dbReference type="Proteomes" id="UP000259221"/>
    </source>
</evidence>
<name>A0A3E1J1M8_GARVA</name>
<protein>
    <submittedName>
        <fullName evidence="1">Uncharacterized protein</fullName>
    </submittedName>
</protein>
<accession>A0A3E1J1M8</accession>
<dbReference type="EMBL" id="LRTV01000001">
    <property type="protein sequence ID" value="RFD80260.1"/>
    <property type="molecule type" value="Genomic_DNA"/>
</dbReference>
<organism evidence="1 2">
    <name type="scientific">Gardnerella vaginalis</name>
    <dbReference type="NCBI Taxonomy" id="2702"/>
    <lineage>
        <taxon>Bacteria</taxon>
        <taxon>Bacillati</taxon>
        <taxon>Actinomycetota</taxon>
        <taxon>Actinomycetes</taxon>
        <taxon>Bifidobacteriales</taxon>
        <taxon>Bifidobacteriaceae</taxon>
        <taxon>Gardnerella</taxon>
    </lineage>
</organism>
<reference evidence="1 2" key="1">
    <citation type="submission" date="2016-02" db="EMBL/GenBank/DDBJ databases">
        <authorList>
            <person name="Alioto T."/>
            <person name="Alioto T."/>
        </authorList>
    </citation>
    <scope>NUCLEOTIDE SEQUENCE [LARGE SCALE GENOMIC DNA]</scope>
    <source>
        <strain evidence="1 2">NR010</strain>
    </source>
</reference>
<sequence>MPEIFPQMFQKTAKAATNAGDFPANVPEALYQCSADAEYCCIVDTSIRAAAHVEYYCLEATSISAAAHTAPDTPIYAPHRSLVA</sequence>
<dbReference type="Proteomes" id="UP000259221">
    <property type="component" value="Unassembled WGS sequence"/>
</dbReference>
<evidence type="ECO:0000313" key="1">
    <source>
        <dbReference type="EMBL" id="RFD80260.1"/>
    </source>
</evidence>